<dbReference type="EMBL" id="AP019308">
    <property type="protein sequence ID" value="BBH22454.1"/>
    <property type="molecule type" value="Genomic_DNA"/>
</dbReference>
<keyword evidence="2" id="KW-1133">Transmembrane helix</keyword>
<evidence type="ECO:0000313" key="4">
    <source>
        <dbReference type="Proteomes" id="UP000275368"/>
    </source>
</evidence>
<feature type="transmembrane region" description="Helical" evidence="2">
    <location>
        <begin position="50"/>
        <end position="70"/>
    </location>
</feature>
<keyword evidence="2" id="KW-0472">Membrane</keyword>
<keyword evidence="2" id="KW-0812">Transmembrane</keyword>
<evidence type="ECO:0000256" key="1">
    <source>
        <dbReference type="SAM" id="MobiDB-lite"/>
    </source>
</evidence>
<reference evidence="3 4" key="1">
    <citation type="submission" date="2018-11" db="EMBL/GenBank/DDBJ databases">
        <title>Complete genome sequence of Paenibacillus baekrokdamisoli strain KCTC 33723.</title>
        <authorList>
            <person name="Kang S.W."/>
            <person name="Lee K.C."/>
            <person name="Kim K.K."/>
            <person name="Kim J.S."/>
            <person name="Kim D.S."/>
            <person name="Ko S.H."/>
            <person name="Yang S.H."/>
            <person name="Lee J.S."/>
        </authorList>
    </citation>
    <scope>NUCLEOTIDE SEQUENCE [LARGE SCALE GENOMIC DNA]</scope>
    <source>
        <strain evidence="3 4">KCTC 33723</strain>
    </source>
</reference>
<dbReference type="AlphaFoldDB" id="A0A3G9JH81"/>
<name>A0A3G9JH81_9BACL</name>
<organism evidence="3 4">
    <name type="scientific">Paenibacillus baekrokdamisoli</name>
    <dbReference type="NCBI Taxonomy" id="1712516"/>
    <lineage>
        <taxon>Bacteria</taxon>
        <taxon>Bacillati</taxon>
        <taxon>Bacillota</taxon>
        <taxon>Bacilli</taxon>
        <taxon>Bacillales</taxon>
        <taxon>Paenibacillaceae</taxon>
        <taxon>Paenibacillus</taxon>
    </lineage>
</organism>
<protein>
    <submittedName>
        <fullName evidence="3">Uncharacterized protein</fullName>
    </submittedName>
</protein>
<sequence>MNKDEFDRMFDDAFDEASNNYVTVPDSTASWKRVEDVVRRRQKRLQRLKVLPYVAASFLLGAFIFGTPTVTKAFTPFFHTIKSIQIDVVSLIFGSKDKADTEPKTSAPGDSGSTSEGSDMYNGEMIERQYNTWEEASKQVAFAPISINYVPKELKQTDITLYFRQTQERAGKAVLLYDNNASQRLMITIRVLDKNETLTSNNTKKSGTVETIKINSNEAYLFIANDNRVSLEYMTVNMYVSISGSLSKEEMIKVAKNIN</sequence>
<proteinExistence type="predicted"/>
<dbReference type="Proteomes" id="UP000275368">
    <property type="component" value="Chromosome"/>
</dbReference>
<evidence type="ECO:0000256" key="2">
    <source>
        <dbReference type="SAM" id="Phobius"/>
    </source>
</evidence>
<evidence type="ECO:0000313" key="3">
    <source>
        <dbReference type="EMBL" id="BBH22454.1"/>
    </source>
</evidence>
<dbReference type="OrthoDB" id="2599781at2"/>
<accession>A0A3G9JH81</accession>
<dbReference type="KEGG" id="pbk:Back11_37990"/>
<dbReference type="Pfam" id="PF14285">
    <property type="entry name" value="DUF4367"/>
    <property type="match status" value="1"/>
</dbReference>
<dbReference type="InterPro" id="IPR025377">
    <property type="entry name" value="DUF4367"/>
</dbReference>
<keyword evidence="4" id="KW-1185">Reference proteome</keyword>
<dbReference type="RefSeq" id="WP_125660590.1">
    <property type="nucleotide sequence ID" value="NZ_AP019308.1"/>
</dbReference>
<gene>
    <name evidence="3" type="ORF">Back11_37990</name>
</gene>
<feature type="region of interest" description="Disordered" evidence="1">
    <location>
        <begin position="98"/>
        <end position="120"/>
    </location>
</feature>